<evidence type="ECO:0000259" key="8">
    <source>
        <dbReference type="SMART" id="SM00014"/>
    </source>
</evidence>
<dbReference type="Gene3D" id="1.20.144.10">
    <property type="entry name" value="Phosphatidic acid phosphatase type 2/haloperoxidase"/>
    <property type="match status" value="2"/>
</dbReference>
<evidence type="ECO:0000313" key="10">
    <source>
        <dbReference type="Proteomes" id="UP000622017"/>
    </source>
</evidence>
<gene>
    <name evidence="9" type="ORF">H8B15_15030</name>
</gene>
<dbReference type="SMART" id="SM00014">
    <property type="entry name" value="acidPPc"/>
    <property type="match status" value="1"/>
</dbReference>
<evidence type="ECO:0000256" key="4">
    <source>
        <dbReference type="ARBA" id="ARBA00022801"/>
    </source>
</evidence>
<sequence length="222" mass="24675">MRKRLQERLVTLTGLITLEVALAGLFFLLAFGVFFYLTRIVFVQHSTAFDNWAFGQLDALRAATPGLTDWVRGITFFASMPFLVAAALLIPGFLLWRQQRREALMVFLAVVGATVFNQLLKLHFQRTRPSSALIPQPGLSFPSGHAMIGSSLYAALAWLAWRHGQRGVAVGLLVWAALIGLTRVYLHVHYATDVTAGFAAGIVWMLVLRTILRWRRGLGQPG</sequence>
<feature type="transmembrane region" description="Helical" evidence="7">
    <location>
        <begin position="194"/>
        <end position="212"/>
    </location>
</feature>
<evidence type="ECO:0000256" key="6">
    <source>
        <dbReference type="ARBA" id="ARBA00023136"/>
    </source>
</evidence>
<feature type="transmembrane region" description="Helical" evidence="7">
    <location>
        <begin position="103"/>
        <end position="120"/>
    </location>
</feature>
<evidence type="ECO:0000256" key="5">
    <source>
        <dbReference type="ARBA" id="ARBA00022989"/>
    </source>
</evidence>
<feature type="domain" description="Phosphatidic acid phosphatase type 2/haloperoxidase" evidence="8">
    <location>
        <begin position="102"/>
        <end position="209"/>
    </location>
</feature>
<feature type="transmembrane region" description="Helical" evidence="7">
    <location>
        <begin position="140"/>
        <end position="161"/>
    </location>
</feature>
<feature type="transmembrane region" description="Helical" evidence="7">
    <location>
        <begin position="12"/>
        <end position="37"/>
    </location>
</feature>
<feature type="transmembrane region" description="Helical" evidence="7">
    <location>
        <begin position="74"/>
        <end position="96"/>
    </location>
</feature>
<evidence type="ECO:0000256" key="3">
    <source>
        <dbReference type="ARBA" id="ARBA00022692"/>
    </source>
</evidence>
<proteinExistence type="predicted"/>
<reference evidence="9 10" key="1">
    <citation type="submission" date="2020-08" db="EMBL/GenBank/DDBJ databases">
        <title>Hymenobacter sp.</title>
        <authorList>
            <person name="Kim M.K."/>
        </authorList>
    </citation>
    <scope>NUCLEOTIDE SEQUENCE [LARGE SCALE GENOMIC DNA]</scope>
    <source>
        <strain evidence="9 10">BT507</strain>
    </source>
</reference>
<dbReference type="CDD" id="cd03392">
    <property type="entry name" value="PAP2_like_2"/>
    <property type="match status" value="1"/>
</dbReference>
<keyword evidence="6 7" id="KW-0472">Membrane</keyword>
<accession>A0ABR7MMG4</accession>
<evidence type="ECO:0000256" key="2">
    <source>
        <dbReference type="ARBA" id="ARBA00022475"/>
    </source>
</evidence>
<dbReference type="PANTHER" id="PTHR14969">
    <property type="entry name" value="SPHINGOSINE-1-PHOSPHATE PHOSPHOHYDROLASE"/>
    <property type="match status" value="1"/>
</dbReference>
<dbReference type="InterPro" id="IPR036938">
    <property type="entry name" value="PAP2/HPO_sf"/>
</dbReference>
<keyword evidence="4" id="KW-0378">Hydrolase</keyword>
<dbReference type="Proteomes" id="UP000622017">
    <property type="component" value="Unassembled WGS sequence"/>
</dbReference>
<evidence type="ECO:0000256" key="7">
    <source>
        <dbReference type="SAM" id="Phobius"/>
    </source>
</evidence>
<evidence type="ECO:0000313" key="9">
    <source>
        <dbReference type="EMBL" id="MBC6612240.1"/>
    </source>
</evidence>
<keyword evidence="5 7" id="KW-1133">Transmembrane helix</keyword>
<comment type="subcellular location">
    <subcellularLocation>
        <location evidence="1">Cell membrane</location>
        <topology evidence="1">Multi-pass membrane protein</topology>
    </subcellularLocation>
</comment>
<dbReference type="InterPro" id="IPR000326">
    <property type="entry name" value="PAP2/HPO"/>
</dbReference>
<evidence type="ECO:0000256" key="1">
    <source>
        <dbReference type="ARBA" id="ARBA00004651"/>
    </source>
</evidence>
<feature type="transmembrane region" description="Helical" evidence="7">
    <location>
        <begin position="168"/>
        <end position="188"/>
    </location>
</feature>
<keyword evidence="3 7" id="KW-0812">Transmembrane</keyword>
<protein>
    <submittedName>
        <fullName evidence="9">Phosphatase PAP2 family protein</fullName>
    </submittedName>
</protein>
<comment type="caution">
    <text evidence="9">The sequence shown here is derived from an EMBL/GenBank/DDBJ whole genome shotgun (WGS) entry which is preliminary data.</text>
</comment>
<name>A0ABR7MMG4_9BACT</name>
<dbReference type="Pfam" id="PF01569">
    <property type="entry name" value="PAP2"/>
    <property type="match status" value="1"/>
</dbReference>
<dbReference type="RefSeq" id="WP_187320494.1">
    <property type="nucleotide sequence ID" value="NZ_JACSCY010000012.1"/>
</dbReference>
<keyword evidence="10" id="KW-1185">Reference proteome</keyword>
<dbReference type="EMBL" id="JACSCY010000012">
    <property type="protein sequence ID" value="MBC6612240.1"/>
    <property type="molecule type" value="Genomic_DNA"/>
</dbReference>
<keyword evidence="2" id="KW-1003">Cell membrane</keyword>
<dbReference type="PANTHER" id="PTHR14969:SF62">
    <property type="entry name" value="DECAPRENYLPHOSPHORYL-5-PHOSPHORIBOSE PHOSPHATASE RV3807C-RELATED"/>
    <property type="match status" value="1"/>
</dbReference>
<organism evidence="9 10">
    <name type="scientific">Hymenobacter citatus</name>
    <dbReference type="NCBI Taxonomy" id="2763506"/>
    <lineage>
        <taxon>Bacteria</taxon>
        <taxon>Pseudomonadati</taxon>
        <taxon>Bacteroidota</taxon>
        <taxon>Cytophagia</taxon>
        <taxon>Cytophagales</taxon>
        <taxon>Hymenobacteraceae</taxon>
        <taxon>Hymenobacter</taxon>
    </lineage>
</organism>
<dbReference type="SUPFAM" id="SSF48317">
    <property type="entry name" value="Acid phosphatase/Vanadium-dependent haloperoxidase"/>
    <property type="match status" value="1"/>
</dbReference>